<evidence type="ECO:0000256" key="6">
    <source>
        <dbReference type="HAMAP-Rule" id="MF_01974"/>
    </source>
</evidence>
<keyword evidence="5 6" id="KW-0378">Hydrolase</keyword>
<feature type="binding site" evidence="6">
    <location>
        <position position="263"/>
    </location>
    <ligand>
        <name>a divalent metal cation</name>
        <dbReference type="ChEBI" id="CHEBI:60240"/>
        <label>2</label>
        <note>catalytic</note>
    </ligand>
</feature>
<dbReference type="InterPro" id="IPR036005">
    <property type="entry name" value="Creatinase/aminopeptidase-like"/>
</dbReference>
<feature type="binding site" evidence="6">
    <location>
        <position position="299"/>
    </location>
    <ligand>
        <name>a divalent metal cation</name>
        <dbReference type="ChEBI" id="CHEBI:60240"/>
        <label>1</label>
    </ligand>
</feature>
<dbReference type="GO" id="GO:0046872">
    <property type="term" value="F:metal ion binding"/>
    <property type="evidence" value="ECO:0007669"/>
    <property type="project" value="UniProtKB-UniRule"/>
</dbReference>
<evidence type="ECO:0000256" key="7">
    <source>
        <dbReference type="RuleBase" id="RU003653"/>
    </source>
</evidence>
<keyword evidence="4 6" id="KW-0479">Metal-binding</keyword>
<sequence>MKIITHYLLNKKAKRAKLLKDDCSERTRYNIISQKNFEQASFAHCPLGRSKAKETRRKGKKEMITLKSAREIELMEESGKILAGVHIGLRDLIKPGIDMWEIEEFAKEYITSRGAIPAQIGFEGYEYATCVSINDEICHGFPRHQKLKEGDLIKVDMCVDLNGGISDSCWAYAVGKPSEEVARLMEVTKKSLYLGIEQAQVGNRLGDIGHAIQSYAESFGYGVVRDFVGHGIGPTIHEAPMIAHYGEAGKGLRLKEGMVITIEPMINIGSWEADMVYSQSSGNINPAVTLDGTLSCQYEHSLAITKDGPKILTSQGEEMTY</sequence>
<dbReference type="HAMAP" id="MF_01974">
    <property type="entry name" value="MetAP_1"/>
    <property type="match status" value="1"/>
</dbReference>
<dbReference type="EMBL" id="FUXI01000004">
    <property type="protein sequence ID" value="SJZ48393.1"/>
    <property type="molecule type" value="Genomic_DNA"/>
</dbReference>
<protein>
    <recommendedName>
        <fullName evidence="6 7">Methionine aminopeptidase</fullName>
        <shortName evidence="6">MAP</shortName>
        <shortName evidence="6">MetAP</shortName>
        <ecNumber evidence="6 7">3.4.11.18</ecNumber>
    </recommendedName>
    <alternativeName>
        <fullName evidence="6">Peptidase M</fullName>
    </alternativeName>
</protein>
<dbReference type="NCBIfam" id="TIGR00500">
    <property type="entry name" value="met_pdase_I"/>
    <property type="match status" value="1"/>
</dbReference>
<dbReference type="Gene3D" id="3.90.230.10">
    <property type="entry name" value="Creatinase/methionine aminopeptidase superfamily"/>
    <property type="match status" value="1"/>
</dbReference>
<evidence type="ECO:0000256" key="5">
    <source>
        <dbReference type="ARBA" id="ARBA00022801"/>
    </source>
</evidence>
<dbReference type="GO" id="GO:0070006">
    <property type="term" value="F:metalloaminopeptidase activity"/>
    <property type="evidence" value="ECO:0007669"/>
    <property type="project" value="UniProtKB-UniRule"/>
</dbReference>
<comment type="catalytic activity">
    <reaction evidence="6 7">
        <text>Release of N-terminal amino acids, preferentially methionine, from peptides and arylamides.</text>
        <dbReference type="EC" id="3.4.11.18"/>
    </reaction>
</comment>
<dbReference type="InterPro" id="IPR002467">
    <property type="entry name" value="Pept_M24A_MAP1"/>
</dbReference>
<dbReference type="PROSITE" id="PS00680">
    <property type="entry name" value="MAP_1"/>
    <property type="match status" value="1"/>
</dbReference>
<dbReference type="Proteomes" id="UP000190328">
    <property type="component" value="Unassembled WGS sequence"/>
</dbReference>
<evidence type="ECO:0000256" key="3">
    <source>
        <dbReference type="ARBA" id="ARBA00022670"/>
    </source>
</evidence>
<dbReference type="PANTHER" id="PTHR43330:SF17">
    <property type="entry name" value="METHIONINE AMINOPEPTIDASE"/>
    <property type="match status" value="1"/>
</dbReference>
<feature type="binding site" evidence="6">
    <location>
        <position position="167"/>
    </location>
    <ligand>
        <name>a divalent metal cation</name>
        <dbReference type="ChEBI" id="CHEBI:60240"/>
        <label>1</label>
    </ligand>
</feature>
<keyword evidence="3 6" id="KW-0645">Protease</keyword>
<dbReference type="PRINTS" id="PR00599">
    <property type="entry name" value="MAPEPTIDASE"/>
</dbReference>
<feature type="binding site" evidence="6">
    <location>
        <position position="299"/>
    </location>
    <ligand>
        <name>a divalent metal cation</name>
        <dbReference type="ChEBI" id="CHEBI:60240"/>
        <label>2</label>
        <note>catalytic</note>
    </ligand>
</feature>
<evidence type="ECO:0000256" key="2">
    <source>
        <dbReference type="ARBA" id="ARBA00022438"/>
    </source>
</evidence>
<evidence type="ECO:0000259" key="8">
    <source>
        <dbReference type="Pfam" id="PF00557"/>
    </source>
</evidence>
<dbReference type="SUPFAM" id="SSF55920">
    <property type="entry name" value="Creatinase/aminopeptidase"/>
    <property type="match status" value="1"/>
</dbReference>
<evidence type="ECO:0000313" key="10">
    <source>
        <dbReference type="Proteomes" id="UP000190328"/>
    </source>
</evidence>
<evidence type="ECO:0000256" key="4">
    <source>
        <dbReference type="ARBA" id="ARBA00022723"/>
    </source>
</evidence>
<gene>
    <name evidence="6" type="primary">map</name>
    <name evidence="9" type="ORF">SAMN02745116_00478</name>
</gene>
<dbReference type="PANTHER" id="PTHR43330">
    <property type="entry name" value="METHIONINE AMINOPEPTIDASE"/>
    <property type="match status" value="1"/>
</dbReference>
<organism evidence="9 10">
    <name type="scientific">Pilibacter termitis</name>
    <dbReference type="NCBI Taxonomy" id="263852"/>
    <lineage>
        <taxon>Bacteria</taxon>
        <taxon>Bacillati</taxon>
        <taxon>Bacillota</taxon>
        <taxon>Bacilli</taxon>
        <taxon>Lactobacillales</taxon>
        <taxon>Enterococcaceae</taxon>
        <taxon>Pilibacter</taxon>
    </lineage>
</organism>
<dbReference type="AlphaFoldDB" id="A0A1T4L171"/>
<feature type="binding site" evidence="6">
    <location>
        <position position="230"/>
    </location>
    <ligand>
        <name>a divalent metal cation</name>
        <dbReference type="ChEBI" id="CHEBI:60240"/>
        <label>2</label>
        <note>catalytic</note>
    </ligand>
</feature>
<dbReference type="InterPro" id="IPR001714">
    <property type="entry name" value="Pept_M24_MAP"/>
</dbReference>
<evidence type="ECO:0000313" key="9">
    <source>
        <dbReference type="EMBL" id="SJZ48393.1"/>
    </source>
</evidence>
<dbReference type="EC" id="3.4.11.18" evidence="6 7"/>
<feature type="binding site" evidence="6">
    <location>
        <position position="167"/>
    </location>
    <ligand>
        <name>a divalent metal cation</name>
        <dbReference type="ChEBI" id="CHEBI:60240"/>
        <label>2</label>
        <note>catalytic</note>
    </ligand>
</feature>
<dbReference type="Pfam" id="PF00557">
    <property type="entry name" value="Peptidase_M24"/>
    <property type="match status" value="1"/>
</dbReference>
<accession>A0A1T4L171</accession>
<evidence type="ECO:0000256" key="1">
    <source>
        <dbReference type="ARBA" id="ARBA00002521"/>
    </source>
</evidence>
<feature type="binding site" evidence="6">
    <location>
        <position position="156"/>
    </location>
    <ligand>
        <name>a divalent metal cation</name>
        <dbReference type="ChEBI" id="CHEBI:60240"/>
        <label>1</label>
    </ligand>
</feature>
<dbReference type="GO" id="GO:0005829">
    <property type="term" value="C:cytosol"/>
    <property type="evidence" value="ECO:0007669"/>
    <property type="project" value="TreeGrafter"/>
</dbReference>
<feature type="binding site" evidence="6">
    <location>
        <position position="237"/>
    </location>
    <ligand>
        <name>substrate</name>
    </ligand>
</feature>
<dbReference type="CDD" id="cd01086">
    <property type="entry name" value="MetAP1"/>
    <property type="match status" value="1"/>
</dbReference>
<dbReference type="GO" id="GO:0006508">
    <property type="term" value="P:proteolysis"/>
    <property type="evidence" value="ECO:0007669"/>
    <property type="project" value="UniProtKB-KW"/>
</dbReference>
<feature type="domain" description="Peptidase M24" evidence="8">
    <location>
        <begin position="73"/>
        <end position="306"/>
    </location>
</feature>
<keyword evidence="10" id="KW-1185">Reference proteome</keyword>
<feature type="binding site" evidence="6">
    <location>
        <position position="139"/>
    </location>
    <ligand>
        <name>substrate</name>
    </ligand>
</feature>
<name>A0A1T4L171_9ENTE</name>
<proteinExistence type="inferred from homology"/>
<comment type="similarity">
    <text evidence="6">Belongs to the peptidase M24A family. Methionine aminopeptidase type 1 subfamily.</text>
</comment>
<comment type="subunit">
    <text evidence="6">Monomer.</text>
</comment>
<reference evidence="9 10" key="1">
    <citation type="submission" date="2017-02" db="EMBL/GenBank/DDBJ databases">
        <authorList>
            <person name="Peterson S.W."/>
        </authorList>
    </citation>
    <scope>NUCLEOTIDE SEQUENCE [LARGE SCALE GENOMIC DNA]</scope>
    <source>
        <strain evidence="9 10">ATCC BAA-1030</strain>
    </source>
</reference>
<dbReference type="STRING" id="263852.SAMN02745116_00478"/>
<comment type="function">
    <text evidence="1 6">Removes the N-terminal methionine from nascent proteins. The N-terminal methionine is often cleaved when the second residue in the primary sequence is small and uncharged (Met-Ala-, Cys, Gly, Pro, Ser, Thr, or Val). Requires deformylation of the N(alpha)-formylated initiator methionine before it can be hydrolyzed.</text>
</comment>
<comment type="cofactor">
    <cofactor evidence="6">
        <name>Co(2+)</name>
        <dbReference type="ChEBI" id="CHEBI:48828"/>
    </cofactor>
    <cofactor evidence="6">
        <name>Zn(2+)</name>
        <dbReference type="ChEBI" id="CHEBI:29105"/>
    </cofactor>
    <cofactor evidence="6">
        <name>Mn(2+)</name>
        <dbReference type="ChEBI" id="CHEBI:29035"/>
    </cofactor>
    <cofactor evidence="6">
        <name>Fe(2+)</name>
        <dbReference type="ChEBI" id="CHEBI:29033"/>
    </cofactor>
    <text evidence="6">Binds 2 divalent metal cations per subunit. Has a high-affinity and a low affinity metal-binding site. The true nature of the physiological cofactor is under debate. The enzyme is active with cobalt, zinc, manganese or divalent iron ions. Most likely, methionine aminopeptidases function as mononuclear Fe(2+)-metalloproteases under physiological conditions, and the catalytically relevant metal-binding site has been assigned to the histidine-containing high-affinity site.</text>
</comment>
<dbReference type="InterPro" id="IPR000994">
    <property type="entry name" value="Pept_M24"/>
</dbReference>
<keyword evidence="2 6" id="KW-0031">Aminopeptidase</keyword>
<dbReference type="GO" id="GO:0004239">
    <property type="term" value="F:initiator methionyl aminopeptidase activity"/>
    <property type="evidence" value="ECO:0007669"/>
    <property type="project" value="UniProtKB-UniRule"/>
</dbReference>